<dbReference type="EMBL" id="JBGFFX010000017">
    <property type="protein sequence ID" value="MEY8772990.1"/>
    <property type="molecule type" value="Genomic_DNA"/>
</dbReference>
<keyword evidence="2" id="KW-1185">Reference proteome</keyword>
<evidence type="ECO:0000313" key="2">
    <source>
        <dbReference type="Proteomes" id="UP001565243"/>
    </source>
</evidence>
<sequence>MFRADDDWLKGYVARTGKGKNVLAQRNTKTNILGEIDKEQRASKKEVSPHKRALDALAKDPSLLKGHQEHFEQVRIFWHFEQHHPDIYLRLVATPNGGWRGQKAGGI</sequence>
<proteinExistence type="predicted"/>
<name>A0ABV4EDI0_9GAMM</name>
<comment type="caution">
    <text evidence="1">The sequence shown here is derived from an EMBL/GenBank/DDBJ whole genome shotgun (WGS) entry which is preliminary data.</text>
</comment>
<gene>
    <name evidence="1" type="ORF">AB6T85_21495</name>
</gene>
<dbReference type="RefSeq" id="WP_369896621.1">
    <property type="nucleotide sequence ID" value="NZ_JBGFFX010000017.1"/>
</dbReference>
<evidence type="ECO:0000313" key="1">
    <source>
        <dbReference type="EMBL" id="MEY8772990.1"/>
    </source>
</evidence>
<protein>
    <submittedName>
        <fullName evidence="1">Uncharacterized protein</fullName>
    </submittedName>
</protein>
<organism evidence="1 2">
    <name type="scientific">Erwinia aeris</name>
    <dbReference type="NCBI Taxonomy" id="3239803"/>
    <lineage>
        <taxon>Bacteria</taxon>
        <taxon>Pseudomonadati</taxon>
        <taxon>Pseudomonadota</taxon>
        <taxon>Gammaproteobacteria</taxon>
        <taxon>Enterobacterales</taxon>
        <taxon>Erwiniaceae</taxon>
        <taxon>Erwinia</taxon>
    </lineage>
</organism>
<dbReference type="Proteomes" id="UP001565243">
    <property type="component" value="Unassembled WGS sequence"/>
</dbReference>
<reference evidence="1 2" key="1">
    <citation type="submission" date="2024-07" db="EMBL/GenBank/DDBJ databases">
        <authorList>
            <person name="Hebao G."/>
        </authorList>
    </citation>
    <scope>NUCLEOTIDE SEQUENCE [LARGE SCALE GENOMIC DNA]</scope>
    <source>
        <strain evidence="1 2">ACCC 02193</strain>
    </source>
</reference>
<accession>A0ABV4EDI0</accession>